<keyword evidence="1" id="KW-0812">Transmembrane</keyword>
<reference evidence="2" key="1">
    <citation type="submission" date="2019-10" db="EMBL/GenBank/DDBJ databases">
        <title>Draft genome sequece of Microseira wollei NIES-4236.</title>
        <authorList>
            <person name="Yamaguchi H."/>
            <person name="Suzuki S."/>
            <person name="Kawachi M."/>
        </authorList>
    </citation>
    <scope>NUCLEOTIDE SEQUENCE</scope>
    <source>
        <strain evidence="2">NIES-4236</strain>
    </source>
</reference>
<protein>
    <submittedName>
        <fullName evidence="2">Uncharacterized protein</fullName>
    </submittedName>
</protein>
<sequence length="125" mass="14384">MDTNRFSNLQAARGTHARQGYQTEISVNRQDSITEPNEALIYGGSFSLFAILTVMVIWLSKRRMGDKKESFLNFARFQQVPCKNCRYFTGNFYLKCAVRPLDVLTKKAINCSDYCSQDKNDYKGE</sequence>
<evidence type="ECO:0000313" key="3">
    <source>
        <dbReference type="Proteomes" id="UP001050975"/>
    </source>
</evidence>
<keyword evidence="1" id="KW-1133">Transmembrane helix</keyword>
<dbReference type="AlphaFoldDB" id="A0AAV3XGF9"/>
<comment type="caution">
    <text evidence="2">The sequence shown here is derived from an EMBL/GenBank/DDBJ whole genome shotgun (WGS) entry which is preliminary data.</text>
</comment>
<keyword evidence="1" id="KW-0472">Membrane</keyword>
<proteinExistence type="predicted"/>
<gene>
    <name evidence="2" type="ORF">MiSe_65070</name>
</gene>
<dbReference type="EMBL" id="BLAY01000131">
    <property type="protein sequence ID" value="GET41693.1"/>
    <property type="molecule type" value="Genomic_DNA"/>
</dbReference>
<name>A0AAV3XGF9_9CYAN</name>
<keyword evidence="3" id="KW-1185">Reference proteome</keyword>
<evidence type="ECO:0000256" key="1">
    <source>
        <dbReference type="SAM" id="Phobius"/>
    </source>
</evidence>
<accession>A0AAV3XGF9</accession>
<feature type="transmembrane region" description="Helical" evidence="1">
    <location>
        <begin position="39"/>
        <end position="59"/>
    </location>
</feature>
<dbReference type="RefSeq" id="WP_226588201.1">
    <property type="nucleotide sequence ID" value="NZ_BLAY01000131.1"/>
</dbReference>
<organism evidence="2 3">
    <name type="scientific">Microseira wollei NIES-4236</name>
    <dbReference type="NCBI Taxonomy" id="2530354"/>
    <lineage>
        <taxon>Bacteria</taxon>
        <taxon>Bacillati</taxon>
        <taxon>Cyanobacteriota</taxon>
        <taxon>Cyanophyceae</taxon>
        <taxon>Oscillatoriophycideae</taxon>
        <taxon>Aerosakkonematales</taxon>
        <taxon>Aerosakkonemataceae</taxon>
        <taxon>Microseira</taxon>
    </lineage>
</organism>
<dbReference type="Proteomes" id="UP001050975">
    <property type="component" value="Unassembled WGS sequence"/>
</dbReference>
<evidence type="ECO:0000313" key="2">
    <source>
        <dbReference type="EMBL" id="GET41693.1"/>
    </source>
</evidence>